<comment type="caution">
    <text evidence="2">The sequence shown here is derived from an EMBL/GenBank/DDBJ whole genome shotgun (WGS) entry which is preliminary data.</text>
</comment>
<dbReference type="InterPro" id="IPR015943">
    <property type="entry name" value="WD40/YVTN_repeat-like_dom_sf"/>
</dbReference>
<dbReference type="Gene3D" id="2.130.10.10">
    <property type="entry name" value="YVTN repeat-like/Quinoprotein amine dehydrogenase"/>
    <property type="match status" value="1"/>
</dbReference>
<keyword evidence="1" id="KW-0732">Signal</keyword>
<feature type="signal peptide" evidence="1">
    <location>
        <begin position="1"/>
        <end position="22"/>
    </location>
</feature>
<reference evidence="3" key="1">
    <citation type="journal article" date="2019" name="Int. J. Syst. Evol. Microbiol.">
        <title>The Global Catalogue of Microorganisms (GCM) 10K type strain sequencing project: providing services to taxonomists for standard genome sequencing and annotation.</title>
        <authorList>
            <consortium name="The Broad Institute Genomics Platform"/>
            <consortium name="The Broad Institute Genome Sequencing Center for Infectious Disease"/>
            <person name="Wu L."/>
            <person name="Ma J."/>
        </authorList>
    </citation>
    <scope>NUCLEOTIDE SEQUENCE [LARGE SCALE GENOMIC DNA]</scope>
    <source>
        <strain evidence="3">WYCCWR 12678</strain>
    </source>
</reference>
<evidence type="ECO:0000256" key="1">
    <source>
        <dbReference type="SAM" id="SignalP"/>
    </source>
</evidence>
<protein>
    <submittedName>
        <fullName evidence="2">YncE family protein</fullName>
    </submittedName>
</protein>
<organism evidence="2 3">
    <name type="scientific">Effusibacillus consociatus</name>
    <dbReference type="NCBI Taxonomy" id="1117041"/>
    <lineage>
        <taxon>Bacteria</taxon>
        <taxon>Bacillati</taxon>
        <taxon>Bacillota</taxon>
        <taxon>Bacilli</taxon>
        <taxon>Bacillales</taxon>
        <taxon>Alicyclobacillaceae</taxon>
        <taxon>Effusibacillus</taxon>
    </lineage>
</organism>
<evidence type="ECO:0000313" key="3">
    <source>
        <dbReference type="Proteomes" id="UP001596002"/>
    </source>
</evidence>
<accession>A0ABV9Q1K9</accession>
<dbReference type="Proteomes" id="UP001596002">
    <property type="component" value="Unassembled WGS sequence"/>
</dbReference>
<keyword evidence="3" id="KW-1185">Reference proteome</keyword>
<dbReference type="InterPro" id="IPR011044">
    <property type="entry name" value="Quino_amine_DH_bsu"/>
</dbReference>
<feature type="chain" id="PRO_5045770738" evidence="1">
    <location>
        <begin position="23"/>
        <end position="353"/>
    </location>
</feature>
<dbReference type="RefSeq" id="WP_380025544.1">
    <property type="nucleotide sequence ID" value="NZ_JBHSHC010000079.1"/>
</dbReference>
<sequence length="353" mass="39716">MLNKKFLVSVTLLMMTACSNMSNNPLPNTLNENNVLYISDGHNLQEIDVDTNDQKVIKNTIFIQSLNYDKDKKKIVAPGYSPGDFWGLLYVEGTDLKKQSTLPFSPIHLYQFGTKYVMDSAQALNDGKIHTTQVGLYDSNSDRMIKLFQVPGIVKDIAGYESKAYISSYHSQENAQFAGVSPKSNIYELDLNSNELRPIFKNDQKWVPFKLLFQDGYLYGVYQSGRNVPKDATQNILAKINPKTGTIEKTVQLSKFAKDLVLSTDGKSIFVTHFDEWGSQETIQNPLSKIDLSTFQVDVLSDNLRAASIVSNENKLYVGSDLDGKITVVDEKTFKVEKTINTKIPAMYITKNK</sequence>
<dbReference type="PROSITE" id="PS51257">
    <property type="entry name" value="PROKAR_LIPOPROTEIN"/>
    <property type="match status" value="1"/>
</dbReference>
<name>A0ABV9Q1K9_9BACL</name>
<dbReference type="SUPFAM" id="SSF50969">
    <property type="entry name" value="YVTN repeat-like/Quinoprotein amine dehydrogenase"/>
    <property type="match status" value="1"/>
</dbReference>
<evidence type="ECO:0000313" key="2">
    <source>
        <dbReference type="EMBL" id="MFC4767623.1"/>
    </source>
</evidence>
<gene>
    <name evidence="2" type="ORF">ACFO8Q_09645</name>
</gene>
<dbReference type="EMBL" id="JBHSHC010000079">
    <property type="protein sequence ID" value="MFC4767623.1"/>
    <property type="molecule type" value="Genomic_DNA"/>
</dbReference>
<proteinExistence type="predicted"/>